<dbReference type="GO" id="GO:0035615">
    <property type="term" value="F:clathrin adaptor activity"/>
    <property type="evidence" value="ECO:0007669"/>
    <property type="project" value="TreeGrafter"/>
</dbReference>
<dbReference type="GO" id="GO:0006897">
    <property type="term" value="P:endocytosis"/>
    <property type="evidence" value="ECO:0007669"/>
    <property type="project" value="UniProtKB-KW"/>
</dbReference>
<keyword evidence="3" id="KW-0963">Cytoplasm</keyword>
<dbReference type="GO" id="GO:0080025">
    <property type="term" value="F:phosphatidylinositol-3,5-bisphosphate binding"/>
    <property type="evidence" value="ECO:0007669"/>
    <property type="project" value="TreeGrafter"/>
</dbReference>
<evidence type="ECO:0000256" key="3">
    <source>
        <dbReference type="ARBA" id="ARBA00022490"/>
    </source>
</evidence>
<dbReference type="GO" id="GO:0030136">
    <property type="term" value="C:clathrin-coated vesicle"/>
    <property type="evidence" value="ECO:0007669"/>
    <property type="project" value="TreeGrafter"/>
</dbReference>
<feature type="compositionally biased region" description="Basic and acidic residues" evidence="8">
    <location>
        <begin position="425"/>
        <end position="437"/>
    </location>
</feature>
<dbReference type="Pfam" id="PF07651">
    <property type="entry name" value="ANTH"/>
    <property type="match status" value="1"/>
</dbReference>
<dbReference type="SUPFAM" id="SSF109885">
    <property type="entry name" value="I/LWEQ domain"/>
    <property type="match status" value="1"/>
</dbReference>
<evidence type="ECO:0000256" key="5">
    <source>
        <dbReference type="ARBA" id="ARBA00023054"/>
    </source>
</evidence>
<evidence type="ECO:0000256" key="7">
    <source>
        <dbReference type="SAM" id="Coils"/>
    </source>
</evidence>
<dbReference type="Gene3D" id="1.25.40.90">
    <property type="match status" value="1"/>
</dbReference>
<dbReference type="GO" id="GO:0043325">
    <property type="term" value="F:phosphatidylinositol-3,4-bisphosphate binding"/>
    <property type="evidence" value="ECO:0007669"/>
    <property type="project" value="TreeGrafter"/>
</dbReference>
<dbReference type="Pfam" id="PF01608">
    <property type="entry name" value="I_LWEQ"/>
    <property type="match status" value="1"/>
</dbReference>
<evidence type="ECO:0000256" key="1">
    <source>
        <dbReference type="ARBA" id="ARBA00004496"/>
    </source>
</evidence>
<dbReference type="SUPFAM" id="SSF48464">
    <property type="entry name" value="ENTH/VHS domain"/>
    <property type="match status" value="1"/>
</dbReference>
<dbReference type="PROSITE" id="PS50945">
    <property type="entry name" value="I_LWEQ"/>
    <property type="match status" value="1"/>
</dbReference>
<dbReference type="FunFam" id="1.20.5.1700:FF:000002">
    <property type="entry name" value="Huntingtin interacting protein 1"/>
    <property type="match status" value="1"/>
</dbReference>
<dbReference type="EMBL" id="JARKHS020022433">
    <property type="protein sequence ID" value="KAK8769572.1"/>
    <property type="molecule type" value="Genomic_DNA"/>
</dbReference>
<dbReference type="Proteomes" id="UP001321473">
    <property type="component" value="Unassembled WGS sequence"/>
</dbReference>
<sequence length="994" mass="109969">MSTLPLPKALTQRRTNSLDQEKENFEKSQAVSISKAINSQECPVKEKHVRSLIIGTFHEKGAHTFWSLVMKLPLQENPIVCWKCCHVVHKLLREGYHRVIPDSLRYRQTFLEYGKLWGLLKEGYGKLIQCYCRLIVAKLNFHYRNPKFPGNLTVTDEALDDIGEGDVNVFFQLTCEMFDYMDEILALQQAVFGSLDMARSNSMTNSGQCRLAPLIPCIQDSSQLYDYTVKVLFKLHAALPADTLSGHRERFLKQFKLLQQFYLNSVNLQYFKHLIQVPLLPEKPPNFLIASDLSSHVSPVVVLPPQNETPENEAVDATLVDTSVPPPSEKLQHMFGAAGDRADVNNSSDEAEKDRLIARLLRENSELRLELQRVQLEDQRYIDDLKRHVVALEAQVAEHERTIRQLSKETEALQTTASSGSQACKKAEEAEKRAKSNEEKFHKMKEVYTKLREEHIGLLRAKAEIEKQLASAKMAAEGAEKVRLDLGEQLRQAREEKRSAEEQLGGLAARGAEAEVVARDNHTLRENVQSLEERVKELQAEMARDRQEQEAAMVALGESHSQAQQRLQQQALSALLRILVGVVQEGEAIVGSSLEDMDRPGRQGYMGTPETLLQQTLVVSQALDKLKAGFEKFEGNHEDAEELISTVCPLAHTVSQVMAAGKGVSQVSPNIELGDELAAACRHLGAESLALLKSLRPEGGEVARGAEVRGRAEAVHASLEAVARASGSLSTTLGEGDAQKLGDLLEDELAQMDRAIDEAAQRIQDMLNKSREGDSGIKLEVNSKILDACTGLMQAIRELVKTSKHLQEEIVAKEKGSASKKEFYSRNHRWTEGLISAAKVVGLGAKFLVDAADRVVSSNGGKFEELVVASQEIAGATAQLVVASRVKADRGSARLAALGTASRGVSQATGNVVATAKACAHLIEDSEVLDFSRLTLHQAKRLEMESQVRVLELESSLERERLQLAGLRKRHYHLAGASEGWETTDTPESNGTAK</sequence>
<dbReference type="FunFam" id="1.25.40.90:FF:000012">
    <property type="entry name" value="Huntingtin interacting protein 1-related"/>
    <property type="match status" value="1"/>
</dbReference>
<evidence type="ECO:0000256" key="8">
    <source>
        <dbReference type="SAM" id="MobiDB-lite"/>
    </source>
</evidence>
<dbReference type="Gene3D" id="1.20.1410.10">
    <property type="entry name" value="I/LWEQ domain"/>
    <property type="match status" value="1"/>
</dbReference>
<dbReference type="GO" id="GO:0032051">
    <property type="term" value="F:clathrin light chain binding"/>
    <property type="evidence" value="ECO:0007669"/>
    <property type="project" value="TreeGrafter"/>
</dbReference>
<keyword evidence="6" id="KW-0009">Actin-binding</keyword>
<feature type="compositionally biased region" description="Polar residues" evidence="8">
    <location>
        <begin position="412"/>
        <end position="422"/>
    </location>
</feature>
<feature type="domain" description="ENTH" evidence="9">
    <location>
        <begin position="21"/>
        <end position="149"/>
    </location>
</feature>
<dbReference type="InterPro" id="IPR013809">
    <property type="entry name" value="ENTH"/>
</dbReference>
<dbReference type="SMART" id="SM00273">
    <property type="entry name" value="ENTH"/>
    <property type="match status" value="1"/>
</dbReference>
<dbReference type="GO" id="GO:0007015">
    <property type="term" value="P:actin filament organization"/>
    <property type="evidence" value="ECO:0007669"/>
    <property type="project" value="TreeGrafter"/>
</dbReference>
<evidence type="ECO:0000256" key="4">
    <source>
        <dbReference type="ARBA" id="ARBA00022583"/>
    </source>
</evidence>
<dbReference type="GO" id="GO:0030864">
    <property type="term" value="C:cortical actin cytoskeleton"/>
    <property type="evidence" value="ECO:0007669"/>
    <property type="project" value="TreeGrafter"/>
</dbReference>
<comment type="caution">
    <text evidence="11">The sequence shown here is derived from an EMBL/GenBank/DDBJ whole genome shotgun (WGS) entry which is preliminary data.</text>
</comment>
<feature type="domain" description="I/LWEQ" evidence="10">
    <location>
        <begin position="733"/>
        <end position="975"/>
    </location>
</feature>
<evidence type="ECO:0000256" key="6">
    <source>
        <dbReference type="ARBA" id="ARBA00023203"/>
    </source>
</evidence>
<dbReference type="Gene3D" id="1.20.5.1700">
    <property type="match status" value="1"/>
</dbReference>
<protein>
    <recommendedName>
        <fullName evidence="13">Actin-binding protein</fullName>
    </recommendedName>
</protein>
<dbReference type="InterPro" id="IPR030224">
    <property type="entry name" value="Sla2_fam"/>
</dbReference>
<dbReference type="AlphaFoldDB" id="A0AAQ4E4L3"/>
<dbReference type="InterPro" id="IPR011417">
    <property type="entry name" value="ANTH_dom"/>
</dbReference>
<feature type="coiled-coil region" evidence="7">
    <location>
        <begin position="742"/>
        <end position="769"/>
    </location>
</feature>
<comment type="similarity">
    <text evidence="2">Belongs to the SLA2 family.</text>
</comment>
<evidence type="ECO:0000313" key="11">
    <source>
        <dbReference type="EMBL" id="KAK8769572.1"/>
    </source>
</evidence>
<dbReference type="GO" id="GO:0048268">
    <property type="term" value="P:clathrin coat assembly"/>
    <property type="evidence" value="ECO:0007669"/>
    <property type="project" value="TreeGrafter"/>
</dbReference>
<dbReference type="PANTHER" id="PTHR10407">
    <property type="entry name" value="HUNTINGTIN INTERACTING PROTEIN 1"/>
    <property type="match status" value="1"/>
</dbReference>
<accession>A0AAQ4E4L3</accession>
<evidence type="ECO:0000259" key="9">
    <source>
        <dbReference type="PROSITE" id="PS50942"/>
    </source>
</evidence>
<feature type="region of interest" description="Disordered" evidence="8">
    <location>
        <begin position="411"/>
        <end position="437"/>
    </location>
</feature>
<keyword evidence="4" id="KW-0254">Endocytosis</keyword>
<dbReference type="PROSITE" id="PS50942">
    <property type="entry name" value="ENTH"/>
    <property type="match status" value="1"/>
</dbReference>
<name>A0AAQ4E4L3_AMBAM</name>
<comment type="subcellular location">
    <subcellularLocation>
        <location evidence="1">Cytoplasm</location>
    </subcellularLocation>
</comment>
<reference evidence="11 12" key="1">
    <citation type="journal article" date="2023" name="Arcadia Sci">
        <title>De novo assembly of a long-read Amblyomma americanum tick genome.</title>
        <authorList>
            <person name="Chou S."/>
            <person name="Poskanzer K.E."/>
            <person name="Rollins M."/>
            <person name="Thuy-Boun P.S."/>
        </authorList>
    </citation>
    <scope>NUCLEOTIDE SEQUENCE [LARGE SCALE GENOMIC DNA]</scope>
    <source>
        <strain evidence="11">F_SG_1</strain>
        <tissue evidence="11">Salivary glands</tissue>
    </source>
</reference>
<keyword evidence="12" id="KW-1185">Reference proteome</keyword>
<evidence type="ECO:0000313" key="12">
    <source>
        <dbReference type="Proteomes" id="UP001321473"/>
    </source>
</evidence>
<dbReference type="CDD" id="cd17006">
    <property type="entry name" value="ANTH_N_HIP1_like"/>
    <property type="match status" value="1"/>
</dbReference>
<dbReference type="InterPro" id="IPR002558">
    <property type="entry name" value="ILWEQ_dom"/>
</dbReference>
<proteinExistence type="inferred from homology"/>
<evidence type="ECO:0000259" key="10">
    <source>
        <dbReference type="PROSITE" id="PS50945"/>
    </source>
</evidence>
<evidence type="ECO:0008006" key="13">
    <source>
        <dbReference type="Google" id="ProtNLM"/>
    </source>
</evidence>
<dbReference type="GO" id="GO:0051015">
    <property type="term" value="F:actin filament binding"/>
    <property type="evidence" value="ECO:0007669"/>
    <property type="project" value="TreeGrafter"/>
</dbReference>
<dbReference type="InterPro" id="IPR035964">
    <property type="entry name" value="I/LWEQ_dom_sf"/>
</dbReference>
<dbReference type="PANTHER" id="PTHR10407:SF15">
    <property type="entry name" value="HUNTINGTIN INTERACTING PROTEIN 1"/>
    <property type="match status" value="1"/>
</dbReference>
<keyword evidence="5 7" id="KW-0175">Coiled coil</keyword>
<dbReference type="FunFam" id="1.20.1410.10:FF:000006">
    <property type="entry name" value="Huntingtin interacting protein"/>
    <property type="match status" value="1"/>
</dbReference>
<dbReference type="InterPro" id="IPR008942">
    <property type="entry name" value="ENTH_VHS"/>
</dbReference>
<dbReference type="SMART" id="SM00307">
    <property type="entry name" value="ILWEQ"/>
    <property type="match status" value="1"/>
</dbReference>
<organism evidence="11 12">
    <name type="scientific">Amblyomma americanum</name>
    <name type="common">Lone star tick</name>
    <dbReference type="NCBI Taxonomy" id="6943"/>
    <lineage>
        <taxon>Eukaryota</taxon>
        <taxon>Metazoa</taxon>
        <taxon>Ecdysozoa</taxon>
        <taxon>Arthropoda</taxon>
        <taxon>Chelicerata</taxon>
        <taxon>Arachnida</taxon>
        <taxon>Acari</taxon>
        <taxon>Parasitiformes</taxon>
        <taxon>Ixodida</taxon>
        <taxon>Ixodoidea</taxon>
        <taxon>Ixodidae</taxon>
        <taxon>Amblyomminae</taxon>
        <taxon>Amblyomma</taxon>
    </lineage>
</organism>
<evidence type="ECO:0000256" key="2">
    <source>
        <dbReference type="ARBA" id="ARBA00010135"/>
    </source>
</evidence>
<gene>
    <name evidence="11" type="ORF">V5799_013961</name>
</gene>